<sequence>MWNPLGYKELYRSLFKKHLARQEELLKKGRPVGWFFSFHPSELIYVFDVVSAFPEQYSAYCAARGSSMALIDEAISSGYSHFLCDYFKTTIGSIISPEKATKPLMPKPDFIVGTRALCVAHTEMAEVFARYYKVPRFFVNYPYWTKDSLRNVDELTKDAEWVDEFYLEYVISRLKKLVEFMEKIAGDFDEERMKEVFRISEKTSELLIEILKLMMSKPTPGSQREIGDLVFIAFFVLGSDYALEFCEKAYEKIKERVKKGEGVSEEKLRFLTFGIMPWHTLELYQYCESKGANFPVNLYVNASVHRVEAKDPFRSMAKRSFHFTNCDYSFLDSVIKTAKKADIDGALLLENTGCRITSAIIYPLAERLKEDLGVPSLILEAPQCDPRMMPIERAKTKIDAFIEALL</sequence>
<dbReference type="PANTHER" id="PTHR30548">
    <property type="entry name" value="2-HYDROXYGLUTARYL-COA DEHYDRATASE, D-COMPONENT-RELATED"/>
    <property type="match status" value="1"/>
</dbReference>
<evidence type="ECO:0000256" key="1">
    <source>
        <dbReference type="ARBA" id="ARBA00005806"/>
    </source>
</evidence>
<dbReference type="Gene3D" id="3.40.50.11900">
    <property type="match status" value="1"/>
</dbReference>
<dbReference type="EMBL" id="CP001899">
    <property type="protein sequence ID" value="ADC65204.1"/>
    <property type="molecule type" value="Genomic_DNA"/>
</dbReference>
<reference evidence="2 3" key="2">
    <citation type="journal article" date="2011" name="Stand. Genomic Sci.">
        <title>Complete genome sequence of Ferroglobus placidus AEDII12DO.</title>
        <authorList>
            <person name="Anderson I."/>
            <person name="Risso C."/>
            <person name="Holmes D."/>
            <person name="Lucas S."/>
            <person name="Copeland A."/>
            <person name="Lapidus A."/>
            <person name="Cheng J.F."/>
            <person name="Bruce D."/>
            <person name="Goodwin L."/>
            <person name="Pitluck S."/>
            <person name="Saunders E."/>
            <person name="Brettin T."/>
            <person name="Detter J.C."/>
            <person name="Han C."/>
            <person name="Tapia R."/>
            <person name="Larimer F."/>
            <person name="Land M."/>
            <person name="Hauser L."/>
            <person name="Woyke T."/>
            <person name="Lovley D."/>
            <person name="Kyrpides N."/>
            <person name="Ivanova N."/>
        </authorList>
    </citation>
    <scope>NUCLEOTIDE SEQUENCE [LARGE SCALE GENOMIC DNA]</scope>
    <source>
        <strain evidence="3">DSM 10642 / AEDII12DO</strain>
    </source>
</reference>
<proteinExistence type="inferred from homology"/>
<dbReference type="Gene3D" id="3.40.50.11890">
    <property type="match status" value="1"/>
</dbReference>
<dbReference type="KEGG" id="fpl:Ferp_1042"/>
<dbReference type="InterPro" id="IPR010327">
    <property type="entry name" value="FldB/FldC_alpha/beta"/>
</dbReference>
<name>D3RXJ1_FERPA</name>
<dbReference type="PANTHER" id="PTHR30548:SF2">
    <property type="entry name" value="2-HYDROXYACYL-COA DEHYDRATASE,D-COMPONENT"/>
    <property type="match status" value="1"/>
</dbReference>
<dbReference type="eggNOG" id="arCOG04464">
    <property type="taxonomic scope" value="Archaea"/>
</dbReference>
<keyword evidence="3" id="KW-1185">Reference proteome</keyword>
<gene>
    <name evidence="2" type="ordered locus">Ferp_1042</name>
</gene>
<dbReference type="AlphaFoldDB" id="D3RXJ1"/>
<dbReference type="GeneID" id="8778552"/>
<protein>
    <submittedName>
        <fullName evidence="2">2-hydroxyglutaryl-CoA dehydratase D-component</fullName>
    </submittedName>
</protein>
<dbReference type="STRING" id="589924.Ferp_1042"/>
<evidence type="ECO:0000313" key="3">
    <source>
        <dbReference type="Proteomes" id="UP000002613"/>
    </source>
</evidence>
<comment type="similarity">
    <text evidence="1">Belongs to the FldB/FldC dehydratase alpha/beta subunit family.</text>
</comment>
<evidence type="ECO:0000313" key="2">
    <source>
        <dbReference type="EMBL" id="ADC65204.1"/>
    </source>
</evidence>
<dbReference type="RefSeq" id="WP_012965547.1">
    <property type="nucleotide sequence ID" value="NC_013849.1"/>
</dbReference>
<dbReference type="Pfam" id="PF06050">
    <property type="entry name" value="HGD-D"/>
    <property type="match status" value="1"/>
</dbReference>
<dbReference type="HOGENOM" id="CLU_677247_0_0_2"/>
<dbReference type="PaxDb" id="589924-Ferp_1042"/>
<dbReference type="Proteomes" id="UP000002613">
    <property type="component" value="Chromosome"/>
</dbReference>
<reference evidence="3" key="1">
    <citation type="submission" date="2010-02" db="EMBL/GenBank/DDBJ databases">
        <title>Complete sequence of Ferroglobus placidus DSM 10642.</title>
        <authorList>
            <consortium name="US DOE Joint Genome Institute"/>
            <person name="Lucas S."/>
            <person name="Copeland A."/>
            <person name="Lapidus A."/>
            <person name="Cheng J.-F."/>
            <person name="Bruce D."/>
            <person name="Goodwin L."/>
            <person name="Pitluck S."/>
            <person name="Saunders E."/>
            <person name="Brettin T."/>
            <person name="Detter J.C."/>
            <person name="Han C."/>
            <person name="Tapia R."/>
            <person name="Larimer F."/>
            <person name="Land M."/>
            <person name="Hauser L."/>
            <person name="Kyrpides N."/>
            <person name="Ivanova N."/>
            <person name="Holmes D."/>
            <person name="Lovley D."/>
            <person name="Kyrpides N."/>
            <person name="Anderson I.J."/>
            <person name="Woyke T."/>
        </authorList>
    </citation>
    <scope>NUCLEOTIDE SEQUENCE [LARGE SCALE GENOMIC DNA]</scope>
    <source>
        <strain evidence="3">DSM 10642 / AEDII12DO</strain>
    </source>
</reference>
<accession>D3RXJ1</accession>
<organism evidence="2 3">
    <name type="scientific">Ferroglobus placidus (strain DSM 10642 / AEDII12DO)</name>
    <dbReference type="NCBI Taxonomy" id="589924"/>
    <lineage>
        <taxon>Archaea</taxon>
        <taxon>Methanobacteriati</taxon>
        <taxon>Methanobacteriota</taxon>
        <taxon>Archaeoglobi</taxon>
        <taxon>Archaeoglobales</taxon>
        <taxon>Archaeoglobaceae</taxon>
        <taxon>Ferroglobus</taxon>
    </lineage>
</organism>